<protein>
    <submittedName>
        <fullName evidence="1">Putative component of membrane protein insertase Oxa1/YidC/SpoIIIJ protein YidD</fullName>
    </submittedName>
</protein>
<keyword evidence="2" id="KW-1185">Reference proteome</keyword>
<organism evidence="1 2">
    <name type="scientific">Acidovorax soli</name>
    <dbReference type="NCBI Taxonomy" id="592050"/>
    <lineage>
        <taxon>Bacteria</taxon>
        <taxon>Pseudomonadati</taxon>
        <taxon>Pseudomonadota</taxon>
        <taxon>Betaproteobacteria</taxon>
        <taxon>Burkholderiales</taxon>
        <taxon>Comamonadaceae</taxon>
        <taxon>Acidovorax</taxon>
    </lineage>
</organism>
<dbReference type="EMBL" id="JACHLK010000011">
    <property type="protein sequence ID" value="MBB6562093.1"/>
    <property type="molecule type" value="Genomic_DNA"/>
</dbReference>
<dbReference type="InterPro" id="IPR002696">
    <property type="entry name" value="Membr_insert_effic_factor_YidD"/>
</dbReference>
<gene>
    <name evidence="1" type="ORF">HNP48_004802</name>
</gene>
<dbReference type="NCBIfam" id="TIGR00278">
    <property type="entry name" value="membrane protein insertion efficiency factor YidD"/>
    <property type="match status" value="1"/>
</dbReference>
<dbReference type="SMART" id="SM01234">
    <property type="entry name" value="Haemolytic"/>
    <property type="match status" value="1"/>
</dbReference>
<proteinExistence type="predicted"/>
<dbReference type="Proteomes" id="UP000575083">
    <property type="component" value="Unassembled WGS sequence"/>
</dbReference>
<accession>A0A7X0UBH2</accession>
<evidence type="ECO:0000313" key="1">
    <source>
        <dbReference type="EMBL" id="MBB6562093.1"/>
    </source>
</evidence>
<comment type="caution">
    <text evidence="1">The sequence shown here is derived from an EMBL/GenBank/DDBJ whole genome shotgun (WGS) entry which is preliminary data.</text>
</comment>
<name>A0A7X0UBH2_9BURK</name>
<sequence length="126" mass="13753">MRSQKENLRQMPEHSTPAASAALAAIGAYQRYVSPYKGFCCAHRARTGHASCSEFARRAIERCGLLAGLRLLRRRFLACAASYRALMAAGPKAPDTEPLNEPCPLFTLRNAKCCGGTSLASCWPFM</sequence>
<dbReference type="Pfam" id="PF01809">
    <property type="entry name" value="YidD"/>
    <property type="match status" value="1"/>
</dbReference>
<dbReference type="AlphaFoldDB" id="A0A7X0UBH2"/>
<reference evidence="1 2" key="1">
    <citation type="submission" date="2020-08" db="EMBL/GenBank/DDBJ databases">
        <title>Functional genomics of gut bacteria from endangered species of beetles.</title>
        <authorList>
            <person name="Carlos-Shanley C."/>
        </authorList>
    </citation>
    <scope>NUCLEOTIDE SEQUENCE [LARGE SCALE GENOMIC DNA]</scope>
    <source>
        <strain evidence="1 2">S00198</strain>
    </source>
</reference>
<evidence type="ECO:0000313" key="2">
    <source>
        <dbReference type="Proteomes" id="UP000575083"/>
    </source>
</evidence>